<evidence type="ECO:0000256" key="5">
    <source>
        <dbReference type="ARBA" id="ARBA00022801"/>
    </source>
</evidence>
<feature type="domain" description="Transglutaminase C-terminal" evidence="8">
    <location>
        <begin position="427"/>
        <end position="517"/>
    </location>
</feature>
<dbReference type="InterPro" id="IPR050779">
    <property type="entry name" value="Transglutaminase"/>
</dbReference>
<reference evidence="9" key="1">
    <citation type="submission" date="2009-12" db="EMBL/GenBank/DDBJ databases">
        <title>The Genome Sequence of Anolis carolinensis (Green Anole Lizard).</title>
        <authorList>
            <consortium name="The Genome Sequencing Platform"/>
            <person name="Di Palma F."/>
            <person name="Alfoldi J."/>
            <person name="Heiman D."/>
            <person name="Young S."/>
            <person name="Grabherr M."/>
            <person name="Johnson J."/>
            <person name="Lander E.S."/>
            <person name="Lindblad-Toh K."/>
        </authorList>
    </citation>
    <scope>NUCLEOTIDE SEQUENCE [LARGE SCALE GENOMIC DNA]</scope>
    <source>
        <strain evidence="9">JBL SC #1</strain>
    </source>
</reference>
<dbReference type="PIRSF" id="PIRSF000459">
    <property type="entry name" value="TGM_EBP42"/>
    <property type="match status" value="1"/>
</dbReference>
<evidence type="ECO:0000256" key="1">
    <source>
        <dbReference type="ARBA" id="ARBA00004496"/>
    </source>
</evidence>
<comment type="similarity">
    <text evidence="2">Belongs to the transglutaminase superfamily. Transglutaminase family.</text>
</comment>
<dbReference type="InParanoid" id="A0A803SQP0"/>
<sequence length="641" mass="72432">MPKSLSRLSLLPCQYCSWRHGTCSASTTTRTTGPPTRVPSVSWCQPFLVTLHFSGRPFDKAVDKLTFHVETGPCPNETSGTKASFPVSCFLEKTAWSSAVENQDRSSLTMFIFPPPDAQIGRYHLNLEVSTKGQGSSYYIGEFILLFNPWCKEDTVYMESEEARIEYVLTQHGQIFNRNKYCIGSIPWMYGQFEKGIMDICLKMLDTSLNFLQDQDKDCSRHNSPVYVSRVVCAMHGLVIHHISRILACVRLPPFHTLHTESSNLQLEMNLRKFCPVQSEHLTLMIVLWVLILTNDYLWRQNGQHSAFFDAQDIYCCGPAPVKAIKEGDVHLKYDVPFVFAEVNADMVCYLRQYGMPWKVISIDTSKTGMNISTKSVGRDTREDITHLYKYPEGSKEERAVFAKARHKVQDQVQCKDSLPLKETLKVRIKVSEGINNGCDFDVFAVIKNNTAGKHWCELKIGTRIVSYNGALGPECRSKDNLGITLEPYEEKAIPFQILYKKYGQRLTQDNMIRVTSLLLCQDTQEYFVGMRNIYIKNPDIKIQILGEPMLNRRLVAELTLTNPLPAPLTDCVFTVQGAGLTGGQKVQKIDSPVGPGEEAKVKVDFVPFLSGPRKLVVNFESNKLKGVKGYCNINVAPIPK</sequence>
<dbReference type="PANTHER" id="PTHR11590">
    <property type="entry name" value="PROTEIN-GLUTAMINE GAMMA-GLUTAMYLTRANSFERASE"/>
    <property type="match status" value="1"/>
</dbReference>
<evidence type="ECO:0000256" key="4">
    <source>
        <dbReference type="ARBA" id="ARBA00022723"/>
    </source>
</evidence>
<dbReference type="InterPro" id="IPR001102">
    <property type="entry name" value="Transglutaminase_N"/>
</dbReference>
<feature type="binding site" evidence="6">
    <location>
        <position position="344"/>
    </location>
    <ligand>
        <name>Ca(2+)</name>
        <dbReference type="ChEBI" id="CHEBI:29108"/>
    </ligand>
</feature>
<name>A0A803SQP0_ANOCA</name>
<accession>A0A803SQP0</accession>
<evidence type="ECO:0008006" key="11">
    <source>
        <dbReference type="Google" id="ProtNLM"/>
    </source>
</evidence>
<feature type="binding site" evidence="6">
    <location>
        <position position="346"/>
    </location>
    <ligand>
        <name>Ca(2+)</name>
        <dbReference type="ChEBI" id="CHEBI:29108"/>
    </ligand>
</feature>
<dbReference type="FunFam" id="2.60.40.10:FF:000090">
    <property type="entry name" value="Protein-glutamine gamma-glutamyltransferase 2"/>
    <property type="match status" value="1"/>
</dbReference>
<evidence type="ECO:0000259" key="8">
    <source>
        <dbReference type="Pfam" id="PF00927"/>
    </source>
</evidence>
<dbReference type="InterPro" id="IPR023608">
    <property type="entry name" value="Transglutaminase_animal"/>
</dbReference>
<proteinExistence type="inferred from homology"/>
<dbReference type="InterPro" id="IPR008958">
    <property type="entry name" value="Transglutaminase_C"/>
</dbReference>
<dbReference type="Ensembl" id="ENSACAT00000044365.1">
    <property type="protein sequence ID" value="ENSACAP00000025280.1"/>
    <property type="gene ID" value="ENSACAG00000039427.1"/>
</dbReference>
<evidence type="ECO:0000256" key="2">
    <source>
        <dbReference type="ARBA" id="ARBA00005968"/>
    </source>
</evidence>
<reference evidence="9" key="2">
    <citation type="submission" date="2025-08" db="UniProtKB">
        <authorList>
            <consortium name="Ensembl"/>
        </authorList>
    </citation>
    <scope>IDENTIFICATION</scope>
</reference>
<dbReference type="InterPro" id="IPR014756">
    <property type="entry name" value="Ig_E-set"/>
</dbReference>
<dbReference type="Pfam" id="PF00868">
    <property type="entry name" value="Transglut_N"/>
    <property type="match status" value="1"/>
</dbReference>
<comment type="cofactor">
    <cofactor evidence="6">
        <name>Ca(2+)</name>
        <dbReference type="ChEBI" id="CHEBI:29108"/>
    </cofactor>
    <text evidence="6">Binds 1 Ca(2+) ion per subunit.</text>
</comment>
<feature type="binding site" evidence="6">
    <location>
        <position position="393"/>
    </location>
    <ligand>
        <name>Ca(2+)</name>
        <dbReference type="ChEBI" id="CHEBI:29108"/>
    </ligand>
</feature>
<dbReference type="PANTHER" id="PTHR11590:SF6">
    <property type="entry name" value="PROTEIN-GLUTAMINE GAMMA-GLUTAMYLTRANSFERASE 2"/>
    <property type="match status" value="1"/>
</dbReference>
<organism evidence="9 10">
    <name type="scientific">Anolis carolinensis</name>
    <name type="common">Green anole</name>
    <name type="synonym">American chameleon</name>
    <dbReference type="NCBI Taxonomy" id="28377"/>
    <lineage>
        <taxon>Eukaryota</taxon>
        <taxon>Metazoa</taxon>
        <taxon>Chordata</taxon>
        <taxon>Craniata</taxon>
        <taxon>Vertebrata</taxon>
        <taxon>Euteleostomi</taxon>
        <taxon>Lepidosauria</taxon>
        <taxon>Squamata</taxon>
        <taxon>Bifurcata</taxon>
        <taxon>Unidentata</taxon>
        <taxon>Episquamata</taxon>
        <taxon>Toxicofera</taxon>
        <taxon>Iguania</taxon>
        <taxon>Dactyloidae</taxon>
        <taxon>Anolis</taxon>
    </lineage>
</organism>
<dbReference type="SUPFAM" id="SSF54001">
    <property type="entry name" value="Cysteine proteinases"/>
    <property type="match status" value="2"/>
</dbReference>
<evidence type="ECO:0000313" key="9">
    <source>
        <dbReference type="Ensembl" id="ENSACAP00000025280.1"/>
    </source>
</evidence>
<dbReference type="Gene3D" id="3.90.260.10">
    <property type="entry name" value="Transglutaminase-like"/>
    <property type="match status" value="2"/>
</dbReference>
<feature type="domain" description="Transglutaminase C-terminal" evidence="8">
    <location>
        <begin position="539"/>
        <end position="637"/>
    </location>
</feature>
<keyword evidence="10" id="KW-1185">Reference proteome</keyword>
<dbReference type="SUPFAM" id="SSF81296">
    <property type="entry name" value="E set domains"/>
    <property type="match status" value="1"/>
</dbReference>
<evidence type="ECO:0000313" key="10">
    <source>
        <dbReference type="Proteomes" id="UP000001646"/>
    </source>
</evidence>
<comment type="subcellular location">
    <subcellularLocation>
        <location evidence="1">Cytoplasm</location>
    </subcellularLocation>
</comment>
<dbReference type="InterPro" id="IPR036238">
    <property type="entry name" value="Transglutaminase_C_sf"/>
</dbReference>
<dbReference type="GO" id="GO:0005739">
    <property type="term" value="C:mitochondrion"/>
    <property type="evidence" value="ECO:0000318"/>
    <property type="project" value="GO_Central"/>
</dbReference>
<keyword evidence="4 6" id="KW-0479">Metal-binding</keyword>
<dbReference type="GeneTree" id="ENSGT01050000244866"/>
<dbReference type="Gene3D" id="2.60.40.10">
    <property type="entry name" value="Immunoglobulins"/>
    <property type="match status" value="3"/>
</dbReference>
<evidence type="ECO:0000259" key="7">
    <source>
        <dbReference type="Pfam" id="PF00868"/>
    </source>
</evidence>
<keyword evidence="3" id="KW-0963">Cytoplasm</keyword>
<reference evidence="9" key="3">
    <citation type="submission" date="2025-09" db="UniProtKB">
        <authorList>
            <consortium name="Ensembl"/>
        </authorList>
    </citation>
    <scope>IDENTIFICATION</scope>
</reference>
<dbReference type="SUPFAM" id="SSF49309">
    <property type="entry name" value="Transglutaminase, two C-terminal domains"/>
    <property type="match status" value="2"/>
</dbReference>
<dbReference type="GO" id="GO:0003810">
    <property type="term" value="F:protein-glutamine gamma-glutamyltransferase activity"/>
    <property type="evidence" value="ECO:0000318"/>
    <property type="project" value="GO_Central"/>
</dbReference>
<dbReference type="GO" id="GO:0007200">
    <property type="term" value="P:phospholipase C-activating G protein-coupled receptor signaling pathway"/>
    <property type="evidence" value="ECO:0000318"/>
    <property type="project" value="GO_Central"/>
</dbReference>
<feature type="binding site" evidence="6">
    <location>
        <position position="398"/>
    </location>
    <ligand>
        <name>Ca(2+)</name>
        <dbReference type="ChEBI" id="CHEBI:29108"/>
    </ligand>
</feature>
<dbReference type="GO" id="GO:0016787">
    <property type="term" value="F:hydrolase activity"/>
    <property type="evidence" value="ECO:0007669"/>
    <property type="project" value="UniProtKB-KW"/>
</dbReference>
<feature type="domain" description="Transglutaminase N-terminal" evidence="7">
    <location>
        <begin position="45"/>
        <end position="130"/>
    </location>
</feature>
<protein>
    <recommendedName>
        <fullName evidence="11">Transglutaminase-like domain-containing protein</fullName>
    </recommendedName>
</protein>
<dbReference type="InterPro" id="IPR013783">
    <property type="entry name" value="Ig-like_fold"/>
</dbReference>
<dbReference type="Pfam" id="PF00927">
    <property type="entry name" value="Transglut_C"/>
    <property type="match status" value="2"/>
</dbReference>
<evidence type="ECO:0000256" key="6">
    <source>
        <dbReference type="PIRSR" id="PIRSR000459-2"/>
    </source>
</evidence>
<evidence type="ECO:0000256" key="3">
    <source>
        <dbReference type="ARBA" id="ARBA00022490"/>
    </source>
</evidence>
<dbReference type="InterPro" id="IPR036985">
    <property type="entry name" value="Transglutaminase-like_sf"/>
</dbReference>
<dbReference type="InterPro" id="IPR038765">
    <property type="entry name" value="Papain-like_cys_pep_sf"/>
</dbReference>
<dbReference type="GO" id="GO:0043065">
    <property type="term" value="P:positive regulation of apoptotic process"/>
    <property type="evidence" value="ECO:0000318"/>
    <property type="project" value="GO_Central"/>
</dbReference>
<dbReference type="AlphaFoldDB" id="A0A803SQP0"/>
<keyword evidence="5" id="KW-0378">Hydrolase</keyword>
<dbReference type="Proteomes" id="UP000001646">
    <property type="component" value="Unplaced"/>
</dbReference>
<dbReference type="GO" id="GO:0046872">
    <property type="term" value="F:metal ion binding"/>
    <property type="evidence" value="ECO:0007669"/>
    <property type="project" value="UniProtKB-KW"/>
</dbReference>
<keyword evidence="6" id="KW-0106">Calcium</keyword>